<sequence>MPGPRQCADINDTDSFESVRDKVEETLQGDGLNILLNNAGVIARDSIDEVTADRMMQVYKTNTVGPLMLIKAFIPALKRAASQSGTSEFSCNRAAIINMTSKVALNILTKSLSVDLKDHGILAAVLHPGWVKTNMGGPNALIDTATSVQGLMQVMAGLNEQSNGLMFDYTGKLIPW</sequence>
<evidence type="ECO:0008006" key="5">
    <source>
        <dbReference type="Google" id="ProtNLM"/>
    </source>
</evidence>
<dbReference type="InterPro" id="IPR002347">
    <property type="entry name" value="SDR_fam"/>
</dbReference>
<dbReference type="PANTHER" id="PTHR43544:SF7">
    <property type="entry name" value="NADB-LER2"/>
    <property type="match status" value="1"/>
</dbReference>
<dbReference type="InterPro" id="IPR036291">
    <property type="entry name" value="NAD(P)-bd_dom_sf"/>
</dbReference>
<organism evidence="3 4">
    <name type="scientific">Tegillarca granosa</name>
    <name type="common">Malaysian cockle</name>
    <name type="synonym">Anadara granosa</name>
    <dbReference type="NCBI Taxonomy" id="220873"/>
    <lineage>
        <taxon>Eukaryota</taxon>
        <taxon>Metazoa</taxon>
        <taxon>Spiralia</taxon>
        <taxon>Lophotrochozoa</taxon>
        <taxon>Mollusca</taxon>
        <taxon>Bivalvia</taxon>
        <taxon>Autobranchia</taxon>
        <taxon>Pteriomorphia</taxon>
        <taxon>Arcoida</taxon>
        <taxon>Arcoidea</taxon>
        <taxon>Arcidae</taxon>
        <taxon>Tegillarca</taxon>
    </lineage>
</organism>
<keyword evidence="1" id="KW-0521">NADP</keyword>
<evidence type="ECO:0000313" key="4">
    <source>
        <dbReference type="Proteomes" id="UP001217089"/>
    </source>
</evidence>
<dbReference type="Proteomes" id="UP001217089">
    <property type="component" value="Unassembled WGS sequence"/>
</dbReference>
<gene>
    <name evidence="3" type="ORF">KUTeg_010342</name>
</gene>
<evidence type="ECO:0000256" key="2">
    <source>
        <dbReference type="ARBA" id="ARBA00023002"/>
    </source>
</evidence>
<dbReference type="EMBL" id="JARBDR010000440">
    <property type="protein sequence ID" value="KAJ8312969.1"/>
    <property type="molecule type" value="Genomic_DNA"/>
</dbReference>
<evidence type="ECO:0000313" key="3">
    <source>
        <dbReference type="EMBL" id="KAJ8312969.1"/>
    </source>
</evidence>
<name>A0ABQ9F6G0_TEGGR</name>
<keyword evidence="2" id="KW-0560">Oxidoreductase</keyword>
<reference evidence="3 4" key="1">
    <citation type="submission" date="2022-12" db="EMBL/GenBank/DDBJ databases">
        <title>Chromosome-level genome of Tegillarca granosa.</title>
        <authorList>
            <person name="Kim J."/>
        </authorList>
    </citation>
    <scope>NUCLEOTIDE SEQUENCE [LARGE SCALE GENOMIC DNA]</scope>
    <source>
        <strain evidence="3">Teg-2019</strain>
        <tissue evidence="3">Adductor muscle</tissue>
    </source>
</reference>
<proteinExistence type="predicted"/>
<dbReference type="PRINTS" id="PR00081">
    <property type="entry name" value="GDHRDH"/>
</dbReference>
<keyword evidence="4" id="KW-1185">Reference proteome</keyword>
<dbReference type="InterPro" id="IPR051468">
    <property type="entry name" value="Fungal_SecMetab_SDRs"/>
</dbReference>
<dbReference type="Pfam" id="PF00106">
    <property type="entry name" value="adh_short"/>
    <property type="match status" value="1"/>
</dbReference>
<dbReference type="SUPFAM" id="SSF51735">
    <property type="entry name" value="NAD(P)-binding Rossmann-fold domains"/>
    <property type="match status" value="1"/>
</dbReference>
<dbReference type="Gene3D" id="3.40.50.720">
    <property type="entry name" value="NAD(P)-binding Rossmann-like Domain"/>
    <property type="match status" value="1"/>
</dbReference>
<accession>A0ABQ9F6G0</accession>
<comment type="caution">
    <text evidence="3">The sequence shown here is derived from an EMBL/GenBank/DDBJ whole genome shotgun (WGS) entry which is preliminary data.</text>
</comment>
<protein>
    <recommendedName>
        <fullName evidence="5">C-factor</fullName>
    </recommendedName>
</protein>
<evidence type="ECO:0000256" key="1">
    <source>
        <dbReference type="ARBA" id="ARBA00022857"/>
    </source>
</evidence>
<dbReference type="PANTHER" id="PTHR43544">
    <property type="entry name" value="SHORT-CHAIN DEHYDROGENASE/REDUCTASE"/>
    <property type="match status" value="1"/>
</dbReference>